<evidence type="ECO:0000256" key="4">
    <source>
        <dbReference type="SAM" id="MobiDB-lite"/>
    </source>
</evidence>
<evidence type="ECO:0000256" key="1">
    <source>
        <dbReference type="ARBA" id="ARBA00023015"/>
    </source>
</evidence>
<evidence type="ECO:0000256" key="3">
    <source>
        <dbReference type="ARBA" id="ARBA00023163"/>
    </source>
</evidence>
<dbReference type="eggNOG" id="COG2207">
    <property type="taxonomic scope" value="Bacteria"/>
</dbReference>
<reference evidence="6 7" key="1">
    <citation type="submission" date="2014-03" db="EMBL/GenBank/DDBJ databases">
        <title>Whole genome sequence of Novosphingobium resinovorum KF1.</title>
        <authorList>
            <person name="Gan H.M."/>
            <person name="Gan H.Y."/>
            <person name="Chew T.H."/>
            <person name="Savka M.A."/>
        </authorList>
    </citation>
    <scope>NUCLEOTIDE SEQUENCE [LARGE SCALE GENOMIC DNA]</scope>
    <source>
        <strain evidence="6 7">KF1</strain>
    </source>
</reference>
<organism evidence="6 7">
    <name type="scientific">Novosphingobium resinovorum</name>
    <dbReference type="NCBI Taxonomy" id="158500"/>
    <lineage>
        <taxon>Bacteria</taxon>
        <taxon>Pseudomonadati</taxon>
        <taxon>Pseudomonadota</taxon>
        <taxon>Alphaproteobacteria</taxon>
        <taxon>Sphingomonadales</taxon>
        <taxon>Sphingomonadaceae</taxon>
        <taxon>Novosphingobium</taxon>
    </lineage>
</organism>
<dbReference type="EMBL" id="JFYZ01000052">
    <property type="protein sequence ID" value="EZP72555.1"/>
    <property type="molecule type" value="Genomic_DNA"/>
</dbReference>
<protein>
    <submittedName>
        <fullName evidence="6">AraC family transcriptional regulator</fullName>
    </submittedName>
</protein>
<dbReference type="InterPro" id="IPR050204">
    <property type="entry name" value="AraC_XylS_family_regulators"/>
</dbReference>
<evidence type="ECO:0000259" key="5">
    <source>
        <dbReference type="PROSITE" id="PS01124"/>
    </source>
</evidence>
<dbReference type="STRING" id="158500.BES08_15380"/>
<comment type="caution">
    <text evidence="6">The sequence shown here is derived from an EMBL/GenBank/DDBJ whole genome shotgun (WGS) entry which is preliminary data.</text>
</comment>
<dbReference type="RefSeq" id="WP_036529913.1">
    <property type="nucleotide sequence ID" value="NZ_CP128492.1"/>
</dbReference>
<dbReference type="Proteomes" id="UP000024329">
    <property type="component" value="Unassembled WGS sequence"/>
</dbReference>
<dbReference type="PANTHER" id="PTHR46796">
    <property type="entry name" value="HTH-TYPE TRANSCRIPTIONAL ACTIVATOR RHAS-RELATED"/>
    <property type="match status" value="1"/>
</dbReference>
<accession>A0A031JIK9</accession>
<dbReference type="Gene3D" id="1.10.10.60">
    <property type="entry name" value="Homeodomain-like"/>
    <property type="match status" value="1"/>
</dbReference>
<proteinExistence type="predicted"/>
<keyword evidence="2" id="KW-0238">DNA-binding</keyword>
<dbReference type="SMART" id="SM00342">
    <property type="entry name" value="HTH_ARAC"/>
    <property type="match status" value="1"/>
</dbReference>
<feature type="domain" description="HTH araC/xylS-type" evidence="5">
    <location>
        <begin position="182"/>
        <end position="282"/>
    </location>
</feature>
<dbReference type="Pfam" id="PF12833">
    <property type="entry name" value="HTH_18"/>
    <property type="match status" value="1"/>
</dbReference>
<name>A0A031JIK9_9SPHN</name>
<evidence type="ECO:0000256" key="2">
    <source>
        <dbReference type="ARBA" id="ARBA00023125"/>
    </source>
</evidence>
<evidence type="ECO:0000313" key="6">
    <source>
        <dbReference type="EMBL" id="EZP72555.1"/>
    </source>
</evidence>
<gene>
    <name evidence="6" type="ORF">BV97_05101</name>
</gene>
<dbReference type="InterPro" id="IPR018060">
    <property type="entry name" value="HTH_AraC"/>
</dbReference>
<evidence type="ECO:0000313" key="7">
    <source>
        <dbReference type="Proteomes" id="UP000024329"/>
    </source>
</evidence>
<sequence>MQRRNRPAVDPSIAPQQGITRDGQPLSYNRAPAPDLAPWLGRLYVTKVDLPKDYTVSCGLFSDTACVRVQMAGDWTAETVDGPITTQGGAFYFGPHSRRMPISVTGSFVSVGYIIRPGTGTALKLARVGEFLDKIVPTDVLTAPSDDFLQALEPDATPEEWLQSIEGLVRQQVERLGGAAPDPVTARFEEISLRDPGISVSDAAAECGVDRRKLERVVSRDFGLPPKQVLRRARALDMASHLRGVADAREGDEIALRYYDESHLIHEFTELFGMSPRQFVTRPQPILTLALESRQARRLEALHRIEPGQARPWE</sequence>
<keyword evidence="1" id="KW-0805">Transcription regulation</keyword>
<dbReference type="GO" id="GO:0043565">
    <property type="term" value="F:sequence-specific DNA binding"/>
    <property type="evidence" value="ECO:0007669"/>
    <property type="project" value="InterPro"/>
</dbReference>
<dbReference type="PATRIC" id="fig|158500.4.peg.5179"/>
<feature type="region of interest" description="Disordered" evidence="4">
    <location>
        <begin position="1"/>
        <end position="27"/>
    </location>
</feature>
<keyword evidence="3" id="KW-0804">Transcription</keyword>
<dbReference type="PROSITE" id="PS01124">
    <property type="entry name" value="HTH_ARAC_FAMILY_2"/>
    <property type="match status" value="1"/>
</dbReference>
<dbReference type="AlphaFoldDB" id="A0A031JIK9"/>
<dbReference type="GO" id="GO:0003700">
    <property type="term" value="F:DNA-binding transcription factor activity"/>
    <property type="evidence" value="ECO:0007669"/>
    <property type="project" value="InterPro"/>
</dbReference>